<name>A0A1B5Z8B7_TRISU</name>
<sequence>MASLNMQRASELLLGVSIFGEPIKSKIIDRANSAMEELCKLGTAAGKPMWHQHEDSYEVRSRFFTALSTYIQLSFVVLGVVPKAQEPRLPSSEFR</sequence>
<dbReference type="OrthoDB" id="1569773at2759"/>
<comment type="caution">
    <text evidence="1">The sequence shown here is derived from an EMBL/GenBank/DDBJ whole genome shotgun (WGS) entry which is preliminary data.</text>
</comment>
<keyword evidence="2" id="KW-1185">Reference proteome</keyword>
<protein>
    <submittedName>
        <fullName evidence="1">Uncharacterized protein</fullName>
    </submittedName>
</protein>
<proteinExistence type="predicted"/>
<dbReference type="AlphaFoldDB" id="A0A1B5Z8B7"/>
<evidence type="ECO:0000313" key="1">
    <source>
        <dbReference type="EMBL" id="GAU10365.1"/>
    </source>
</evidence>
<organism evidence="1 2">
    <name type="scientific">Trifolium subterraneum</name>
    <name type="common">Subterranean clover</name>
    <dbReference type="NCBI Taxonomy" id="3900"/>
    <lineage>
        <taxon>Eukaryota</taxon>
        <taxon>Viridiplantae</taxon>
        <taxon>Streptophyta</taxon>
        <taxon>Embryophyta</taxon>
        <taxon>Tracheophyta</taxon>
        <taxon>Spermatophyta</taxon>
        <taxon>Magnoliopsida</taxon>
        <taxon>eudicotyledons</taxon>
        <taxon>Gunneridae</taxon>
        <taxon>Pentapetalae</taxon>
        <taxon>rosids</taxon>
        <taxon>fabids</taxon>
        <taxon>Fabales</taxon>
        <taxon>Fabaceae</taxon>
        <taxon>Papilionoideae</taxon>
        <taxon>50 kb inversion clade</taxon>
        <taxon>NPAAA clade</taxon>
        <taxon>Hologalegina</taxon>
        <taxon>IRL clade</taxon>
        <taxon>Trifolieae</taxon>
        <taxon>Trifolium</taxon>
    </lineage>
</organism>
<accession>A0A1B5Z8B7</accession>
<feature type="non-terminal residue" evidence="1">
    <location>
        <position position="95"/>
    </location>
</feature>
<gene>
    <name evidence="1" type="ORF">TSUD_420510</name>
</gene>
<evidence type="ECO:0000313" key="2">
    <source>
        <dbReference type="Proteomes" id="UP000242715"/>
    </source>
</evidence>
<dbReference type="Proteomes" id="UP000242715">
    <property type="component" value="Unassembled WGS sequence"/>
</dbReference>
<dbReference type="EMBL" id="BCLP01044371">
    <property type="protein sequence ID" value="GAU10365.1"/>
    <property type="molecule type" value="Genomic_DNA"/>
</dbReference>
<reference evidence="2" key="1">
    <citation type="journal article" date="2017" name="Front. Plant Sci.">
        <title>Climate Clever Clovers: New Paradigm to Reduce the Environmental Footprint of Ruminants by Breeding Low Methanogenic Forages Utilizing Haplotype Variation.</title>
        <authorList>
            <person name="Kaur P."/>
            <person name="Appels R."/>
            <person name="Bayer P.E."/>
            <person name="Keeble-Gagnere G."/>
            <person name="Wang J."/>
            <person name="Hirakawa H."/>
            <person name="Shirasawa K."/>
            <person name="Vercoe P."/>
            <person name="Stefanova K."/>
            <person name="Durmic Z."/>
            <person name="Nichols P."/>
            <person name="Revell C."/>
            <person name="Isobe S.N."/>
            <person name="Edwards D."/>
            <person name="Erskine W."/>
        </authorList>
    </citation>
    <scope>NUCLEOTIDE SEQUENCE [LARGE SCALE GENOMIC DNA]</scope>
    <source>
        <strain evidence="2">cv. Daliak</strain>
    </source>
</reference>